<dbReference type="Proteomes" id="UP000753961">
    <property type="component" value="Unassembled WGS sequence"/>
</dbReference>
<keyword evidence="10" id="KW-0675">Receptor</keyword>
<evidence type="ECO:0000256" key="5">
    <source>
        <dbReference type="ARBA" id="ARBA00022729"/>
    </source>
</evidence>
<protein>
    <submittedName>
        <fullName evidence="10">TonB-dependent receptor</fullName>
    </submittedName>
</protein>
<dbReference type="AlphaFoldDB" id="A0A953HR43"/>
<evidence type="ECO:0000256" key="1">
    <source>
        <dbReference type="ARBA" id="ARBA00004571"/>
    </source>
</evidence>
<dbReference type="RefSeq" id="WP_222580896.1">
    <property type="nucleotide sequence ID" value="NZ_JAHVHU010000013.1"/>
</dbReference>
<dbReference type="InterPro" id="IPR039426">
    <property type="entry name" value="TonB-dep_rcpt-like"/>
</dbReference>
<proteinExistence type="inferred from homology"/>
<comment type="subcellular location">
    <subcellularLocation>
        <location evidence="1 8">Cell outer membrane</location>
        <topology evidence="1 8">Multi-pass membrane protein</topology>
    </subcellularLocation>
</comment>
<evidence type="ECO:0000256" key="2">
    <source>
        <dbReference type="ARBA" id="ARBA00022448"/>
    </source>
</evidence>
<dbReference type="PROSITE" id="PS52016">
    <property type="entry name" value="TONB_DEPENDENT_REC_3"/>
    <property type="match status" value="1"/>
</dbReference>
<organism evidence="10 11">
    <name type="scientific">Membranihabitans marinus</name>
    <dbReference type="NCBI Taxonomy" id="1227546"/>
    <lineage>
        <taxon>Bacteria</taxon>
        <taxon>Pseudomonadati</taxon>
        <taxon>Bacteroidota</taxon>
        <taxon>Saprospiria</taxon>
        <taxon>Saprospirales</taxon>
        <taxon>Saprospiraceae</taxon>
        <taxon>Membranihabitans</taxon>
    </lineage>
</organism>
<dbReference type="EMBL" id="JAHVHU010000013">
    <property type="protein sequence ID" value="MBY5959363.1"/>
    <property type="molecule type" value="Genomic_DNA"/>
</dbReference>
<dbReference type="Pfam" id="PF07715">
    <property type="entry name" value="Plug"/>
    <property type="match status" value="1"/>
</dbReference>
<dbReference type="InterPro" id="IPR012910">
    <property type="entry name" value="Plug_dom"/>
</dbReference>
<dbReference type="InterPro" id="IPR008969">
    <property type="entry name" value="CarboxyPept-like_regulatory"/>
</dbReference>
<dbReference type="Gene3D" id="2.40.170.20">
    <property type="entry name" value="TonB-dependent receptor, beta-barrel domain"/>
    <property type="match status" value="1"/>
</dbReference>
<evidence type="ECO:0000259" key="9">
    <source>
        <dbReference type="Pfam" id="PF07715"/>
    </source>
</evidence>
<evidence type="ECO:0000256" key="7">
    <source>
        <dbReference type="ARBA" id="ARBA00023237"/>
    </source>
</evidence>
<name>A0A953HR43_9BACT</name>
<dbReference type="GO" id="GO:0044718">
    <property type="term" value="P:siderophore transmembrane transport"/>
    <property type="evidence" value="ECO:0007669"/>
    <property type="project" value="TreeGrafter"/>
</dbReference>
<evidence type="ECO:0000313" key="11">
    <source>
        <dbReference type="Proteomes" id="UP000753961"/>
    </source>
</evidence>
<evidence type="ECO:0000256" key="3">
    <source>
        <dbReference type="ARBA" id="ARBA00022452"/>
    </source>
</evidence>
<dbReference type="PANTHER" id="PTHR30069">
    <property type="entry name" value="TONB-DEPENDENT OUTER MEMBRANE RECEPTOR"/>
    <property type="match status" value="1"/>
</dbReference>
<keyword evidence="2 8" id="KW-0813">Transport</keyword>
<keyword evidence="3 8" id="KW-1134">Transmembrane beta strand</keyword>
<dbReference type="Gene3D" id="2.170.130.10">
    <property type="entry name" value="TonB-dependent receptor, plug domain"/>
    <property type="match status" value="1"/>
</dbReference>
<dbReference type="SUPFAM" id="SSF56935">
    <property type="entry name" value="Porins"/>
    <property type="match status" value="1"/>
</dbReference>
<keyword evidence="5" id="KW-0732">Signal</keyword>
<dbReference type="InterPro" id="IPR037066">
    <property type="entry name" value="Plug_dom_sf"/>
</dbReference>
<keyword evidence="4 8" id="KW-0812">Transmembrane</keyword>
<dbReference type="InterPro" id="IPR036942">
    <property type="entry name" value="Beta-barrel_TonB_sf"/>
</dbReference>
<evidence type="ECO:0000256" key="8">
    <source>
        <dbReference type="PROSITE-ProRule" id="PRU01360"/>
    </source>
</evidence>
<gene>
    <name evidence="10" type="ORF">KUV50_14525</name>
</gene>
<evidence type="ECO:0000256" key="6">
    <source>
        <dbReference type="ARBA" id="ARBA00023136"/>
    </source>
</evidence>
<dbReference type="PANTHER" id="PTHR30069:SF29">
    <property type="entry name" value="HEMOGLOBIN AND HEMOGLOBIN-HAPTOGLOBIN-BINDING PROTEIN 1-RELATED"/>
    <property type="match status" value="1"/>
</dbReference>
<keyword evidence="11" id="KW-1185">Reference proteome</keyword>
<keyword evidence="7 8" id="KW-0998">Cell outer membrane</keyword>
<dbReference type="GO" id="GO:0009279">
    <property type="term" value="C:cell outer membrane"/>
    <property type="evidence" value="ECO:0007669"/>
    <property type="project" value="UniProtKB-SubCell"/>
</dbReference>
<evidence type="ECO:0000256" key="4">
    <source>
        <dbReference type="ARBA" id="ARBA00022692"/>
    </source>
</evidence>
<dbReference type="Gene3D" id="2.60.40.1120">
    <property type="entry name" value="Carboxypeptidase-like, regulatory domain"/>
    <property type="match status" value="1"/>
</dbReference>
<dbReference type="Pfam" id="PF13715">
    <property type="entry name" value="CarbopepD_reg_2"/>
    <property type="match status" value="1"/>
</dbReference>
<sequence>MTRLIFILLIFLTTTVFLHGQSENKLTGSVRDSLSNEPMEAVSVYVKETGTGTYTRSNGQFSIDLKKKFPLTLRFSYVGYTNKTITLHHNDSLGTVHVLLSPKNEKLSEIVVRSNSLQEKFNSAYTSTESLEARDAEVLPALFGEIDIIKTLQLKPGISSGTEGSSNLFVRGGSGDQNLVLFDGVNIYNPSHLFGFFSTFNNDALSSVDVFKGGFPAAYGGRLSSVIDVQSKTPDSGKLNGSGGIGLISSRLTLEGPVIKDKVSFLVSGRRTYADLFTEMVNQFRDGKPDITPIPRYRFYDLNAKLSFQISDRDEITLSGYQGADIFGFTNDLFKFDFEWGNRAVSLQWTHGFSDRIYMNAALFGTNYKYSILNQAGEFDFNLGSDISDRGIRWNLFIDHLAGHYLHAGAQWINHKFNVGRFKAGSTTDNIAFSAGSSPKGNEFAAFVSDQFALLDHIKLNLGFRYSGFTGTDNFYHNLEPRFGINVSLNERINLKSSYARMNQYVHLIANNGISLPTDIWYPTTEQIKPQKSDQFVIGLNYLLSSSYLLTHEYYYKTFQNQIELKNHAQIFANANLEQEFTFGDGYAYGTEVGIEKQVGDWRGWLGYTLAWVRRGNFADIEGGDYFSPQFDRRHDFSAVSTYKLNNKWTISGTFVYGSGDKAWLPGGRFSLQDIDSYNSFPMVPLYGKRNTITIPGYHRLDVSVIRSWESSWGKHNLNISFYNLYNRRNPYFLYLDSELKSLLEGTNDLEVPIKVTARQVSLFPLIPSLSWNFKF</sequence>
<keyword evidence="6 8" id="KW-0472">Membrane</keyword>
<feature type="domain" description="TonB-dependent receptor plug" evidence="9">
    <location>
        <begin position="135"/>
        <end position="222"/>
    </location>
</feature>
<comment type="similarity">
    <text evidence="8">Belongs to the TonB-dependent receptor family.</text>
</comment>
<comment type="caution">
    <text evidence="10">The sequence shown here is derived from an EMBL/GenBank/DDBJ whole genome shotgun (WGS) entry which is preliminary data.</text>
</comment>
<accession>A0A953HR43</accession>
<dbReference type="SUPFAM" id="SSF49464">
    <property type="entry name" value="Carboxypeptidase regulatory domain-like"/>
    <property type="match status" value="1"/>
</dbReference>
<evidence type="ECO:0000313" key="10">
    <source>
        <dbReference type="EMBL" id="MBY5959363.1"/>
    </source>
</evidence>
<dbReference type="GO" id="GO:0015344">
    <property type="term" value="F:siderophore uptake transmembrane transporter activity"/>
    <property type="evidence" value="ECO:0007669"/>
    <property type="project" value="TreeGrafter"/>
</dbReference>
<reference evidence="10" key="1">
    <citation type="submission" date="2021-06" db="EMBL/GenBank/DDBJ databases">
        <title>44 bacteria genomes isolated from Dapeng, Shenzhen.</title>
        <authorList>
            <person name="Zheng W."/>
            <person name="Yu S."/>
            <person name="Huang Y."/>
        </authorList>
    </citation>
    <scope>NUCLEOTIDE SEQUENCE</scope>
    <source>
        <strain evidence="10">DP5N28-2</strain>
    </source>
</reference>